<dbReference type="EMBL" id="MU853914">
    <property type="protein sequence ID" value="KAK3935626.1"/>
    <property type="molecule type" value="Genomic_DNA"/>
</dbReference>
<organism evidence="2 3">
    <name type="scientific">Diplogelasinospora grovesii</name>
    <dbReference type="NCBI Taxonomy" id="303347"/>
    <lineage>
        <taxon>Eukaryota</taxon>
        <taxon>Fungi</taxon>
        <taxon>Dikarya</taxon>
        <taxon>Ascomycota</taxon>
        <taxon>Pezizomycotina</taxon>
        <taxon>Sordariomycetes</taxon>
        <taxon>Sordariomycetidae</taxon>
        <taxon>Sordariales</taxon>
        <taxon>Diplogelasinosporaceae</taxon>
        <taxon>Diplogelasinospora</taxon>
    </lineage>
</organism>
<dbReference type="AlphaFoldDB" id="A0AAN6MY27"/>
<feature type="region of interest" description="Disordered" evidence="1">
    <location>
        <begin position="1"/>
        <end position="24"/>
    </location>
</feature>
<gene>
    <name evidence="2" type="ORF">QBC46DRAFT_346409</name>
</gene>
<evidence type="ECO:0000256" key="1">
    <source>
        <dbReference type="SAM" id="MobiDB-lite"/>
    </source>
</evidence>
<comment type="caution">
    <text evidence="2">The sequence shown here is derived from an EMBL/GenBank/DDBJ whole genome shotgun (WGS) entry which is preliminary data.</text>
</comment>
<protein>
    <submittedName>
        <fullName evidence="2">Uncharacterized protein</fullName>
    </submittedName>
</protein>
<sequence>MPPDTTPHPAPPRNVTAGDVGYTPHPPGQLVDVPPHRQAIKQAITNLYCGSASERDMAVYAERVIYDGPFRGLKAARWGQRRSHIIKTGIN</sequence>
<evidence type="ECO:0000313" key="3">
    <source>
        <dbReference type="Proteomes" id="UP001303473"/>
    </source>
</evidence>
<evidence type="ECO:0000313" key="2">
    <source>
        <dbReference type="EMBL" id="KAK3935626.1"/>
    </source>
</evidence>
<reference evidence="3" key="1">
    <citation type="journal article" date="2023" name="Mol. Phylogenet. Evol.">
        <title>Genome-scale phylogeny and comparative genomics of the fungal order Sordariales.</title>
        <authorList>
            <person name="Hensen N."/>
            <person name="Bonometti L."/>
            <person name="Westerberg I."/>
            <person name="Brannstrom I.O."/>
            <person name="Guillou S."/>
            <person name="Cros-Aarteil S."/>
            <person name="Calhoun S."/>
            <person name="Haridas S."/>
            <person name="Kuo A."/>
            <person name="Mondo S."/>
            <person name="Pangilinan J."/>
            <person name="Riley R."/>
            <person name="LaButti K."/>
            <person name="Andreopoulos B."/>
            <person name="Lipzen A."/>
            <person name="Chen C."/>
            <person name="Yan M."/>
            <person name="Daum C."/>
            <person name="Ng V."/>
            <person name="Clum A."/>
            <person name="Steindorff A."/>
            <person name="Ohm R.A."/>
            <person name="Martin F."/>
            <person name="Silar P."/>
            <person name="Natvig D.O."/>
            <person name="Lalanne C."/>
            <person name="Gautier V."/>
            <person name="Ament-Velasquez S.L."/>
            <person name="Kruys A."/>
            <person name="Hutchinson M.I."/>
            <person name="Powell A.J."/>
            <person name="Barry K."/>
            <person name="Miller A.N."/>
            <person name="Grigoriev I.V."/>
            <person name="Debuchy R."/>
            <person name="Gladieux P."/>
            <person name="Hiltunen Thoren M."/>
            <person name="Johannesson H."/>
        </authorList>
    </citation>
    <scope>NUCLEOTIDE SEQUENCE [LARGE SCALE GENOMIC DNA]</scope>
    <source>
        <strain evidence="3">CBS 340.73</strain>
    </source>
</reference>
<accession>A0AAN6MY27</accession>
<name>A0AAN6MY27_9PEZI</name>
<proteinExistence type="predicted"/>
<keyword evidence="3" id="KW-1185">Reference proteome</keyword>
<feature type="compositionally biased region" description="Pro residues" evidence="1">
    <location>
        <begin position="1"/>
        <end position="12"/>
    </location>
</feature>
<dbReference type="Proteomes" id="UP001303473">
    <property type="component" value="Unassembled WGS sequence"/>
</dbReference>